<dbReference type="SUPFAM" id="SSF56762">
    <property type="entry name" value="HydB/Nqo4-like"/>
    <property type="match status" value="1"/>
</dbReference>
<dbReference type="RefSeq" id="WP_177136873.1">
    <property type="nucleotide sequence ID" value="NZ_VYGV01000016.1"/>
</dbReference>
<evidence type="ECO:0000313" key="2">
    <source>
        <dbReference type="Proteomes" id="UP000545507"/>
    </source>
</evidence>
<proteinExistence type="predicted"/>
<keyword evidence="2" id="KW-1185">Reference proteome</keyword>
<dbReference type="Gene3D" id="1.10.645.10">
    <property type="entry name" value="Cytochrome-c3 Hydrogenase, chain B"/>
    <property type="match status" value="2"/>
</dbReference>
<comment type="caution">
    <text evidence="1">The sequence shown here is derived from an EMBL/GenBank/DDBJ whole genome shotgun (WGS) entry which is preliminary data.</text>
</comment>
<organism evidence="1 2">
    <name type="scientific">Hydrogenophaga aromaticivorans</name>
    <dbReference type="NCBI Taxonomy" id="2610898"/>
    <lineage>
        <taxon>Bacteria</taxon>
        <taxon>Pseudomonadati</taxon>
        <taxon>Pseudomonadota</taxon>
        <taxon>Betaproteobacteria</taxon>
        <taxon>Burkholderiales</taxon>
        <taxon>Comamonadaceae</taxon>
        <taxon>Hydrogenophaga</taxon>
    </lineage>
</organism>
<dbReference type="Proteomes" id="UP000545507">
    <property type="component" value="Unassembled WGS sequence"/>
</dbReference>
<gene>
    <name evidence="1" type="ORF">F3K02_17145</name>
</gene>
<dbReference type="EMBL" id="VYGV01000016">
    <property type="protein sequence ID" value="NWF46965.1"/>
    <property type="molecule type" value="Genomic_DNA"/>
</dbReference>
<protein>
    <submittedName>
        <fullName evidence="1">Hydrogenase formation protein</fullName>
    </submittedName>
</protein>
<name>A0A7Y8KXS7_9BURK</name>
<dbReference type="AlphaFoldDB" id="A0A7Y8KXS7"/>
<accession>A0A7Y8KXS7</accession>
<sequence length="392" mass="42241">MSTALSSLAGSLRVAPGAPLPLALQSSRQDWAPRLARGQAVSALPGLMASLFNLCSHAHRLCAQLAIEAAAPGLLPAPQQVAQRLRTETAQEHIRRIGLDWPRLLAAEPGPATTAWADAAHAALQRCPLLWPVATLPADPWPATLTWLQDELLQMPPHTWQRAWNACGADWQNDWSRRHSGWLPSLLRAAREADLPNTLAHAKALHAHADGSDQRTLSAALALQTGFALHPLWHSACAHTGSWTRLNGMDVELPLSPWALLGSRIAELIRLCQPDAPGQSGAGWLSFGSLRTGPRQGMAWVEMARGLLVHQVEIDQPAGDAPARVAACRVLAPTEWNFHPQGVVAQCIAGLNATEPAATVERRVCLLMAAFDPCVPFDVTHRVSTVKESQHA</sequence>
<dbReference type="InterPro" id="IPR029014">
    <property type="entry name" value="NiFe-Hase_large"/>
</dbReference>
<evidence type="ECO:0000313" key="1">
    <source>
        <dbReference type="EMBL" id="NWF46965.1"/>
    </source>
</evidence>
<reference evidence="1 2" key="1">
    <citation type="submission" date="2019-09" db="EMBL/GenBank/DDBJ databases">
        <title>Hydrogenophaga aromatica sp. nov., isolated from a para-xylene-degrading enrichment culture.</title>
        <authorList>
            <person name="Tancsics A."/>
            <person name="Banerjee S."/>
        </authorList>
    </citation>
    <scope>NUCLEOTIDE SEQUENCE [LARGE SCALE GENOMIC DNA]</scope>
    <source>
        <strain evidence="1 2">D2P1</strain>
    </source>
</reference>